<accession>A0AAE0LVR8</accession>
<proteinExistence type="predicted"/>
<keyword evidence="4" id="KW-1185">Reference proteome</keyword>
<dbReference type="EMBL" id="JAUEPN010000002">
    <property type="protein sequence ID" value="KAK3299416.1"/>
    <property type="molecule type" value="Genomic_DNA"/>
</dbReference>
<protein>
    <submittedName>
        <fullName evidence="3">FAD dependent oxidoreductase</fullName>
    </submittedName>
</protein>
<dbReference type="SUPFAM" id="SSF51905">
    <property type="entry name" value="FAD/NAD(P)-binding domain"/>
    <property type="match status" value="1"/>
</dbReference>
<organism evidence="3 4">
    <name type="scientific">Chaetomium fimeti</name>
    <dbReference type="NCBI Taxonomy" id="1854472"/>
    <lineage>
        <taxon>Eukaryota</taxon>
        <taxon>Fungi</taxon>
        <taxon>Dikarya</taxon>
        <taxon>Ascomycota</taxon>
        <taxon>Pezizomycotina</taxon>
        <taxon>Sordariomycetes</taxon>
        <taxon>Sordariomycetidae</taxon>
        <taxon>Sordariales</taxon>
        <taxon>Chaetomiaceae</taxon>
        <taxon>Chaetomium</taxon>
    </lineage>
</organism>
<dbReference type="PANTHER" id="PTHR13847:SF150">
    <property type="entry name" value="OXIDOREDUCTASE TDA3-RELATED"/>
    <property type="match status" value="1"/>
</dbReference>
<sequence length="443" mass="47688">MDAQQKRNIVIVGGGIIGCTTAYYLTRHPKFNPALHTVTLLEATAIASGASGKAGGLLALWAYPTCLVPLSYRLHRELAAEHNGAKRWGYRRLGCGSLAAVVKANDLESRPSNPPPPSASNGTNGDLPIQSAVSEETTGEWEKLPKQDSRAAGLLQDSPLPSDLDWIDGGLVHQYDEMGSPGSTETSQVHPFYFTNAMADLAKEKGADIRLRAKVTKIHDTRIAGVHSVAYEDRDTGESHTITHVTDVIVAAGPWTGKLIPRTRVEGLRAHSVVYEADVSPYAVFTDIQLPADYIPDHRAGKGQKRRHRGNVDPEIYARPFGEVYACGETDNMIPLPATADEVSVDQSQCDDLLAYIATVSPALAAAPVKARQACYLPQHIRFGEQRGPLIGPTSVPGLWVAAGHTCWGIQNGPGTGYLMAGMVFGDKTDEGVGRLDPRKFKV</sequence>
<dbReference type="InterPro" id="IPR036188">
    <property type="entry name" value="FAD/NAD-bd_sf"/>
</dbReference>
<dbReference type="Proteomes" id="UP001278766">
    <property type="component" value="Unassembled WGS sequence"/>
</dbReference>
<dbReference type="GO" id="GO:0005770">
    <property type="term" value="C:late endosome"/>
    <property type="evidence" value="ECO:0007669"/>
    <property type="project" value="TreeGrafter"/>
</dbReference>
<dbReference type="AlphaFoldDB" id="A0AAE0LVR8"/>
<reference evidence="3" key="1">
    <citation type="journal article" date="2023" name="Mol. Phylogenet. Evol.">
        <title>Genome-scale phylogeny and comparative genomics of the fungal order Sordariales.</title>
        <authorList>
            <person name="Hensen N."/>
            <person name="Bonometti L."/>
            <person name="Westerberg I."/>
            <person name="Brannstrom I.O."/>
            <person name="Guillou S."/>
            <person name="Cros-Aarteil S."/>
            <person name="Calhoun S."/>
            <person name="Haridas S."/>
            <person name="Kuo A."/>
            <person name="Mondo S."/>
            <person name="Pangilinan J."/>
            <person name="Riley R."/>
            <person name="LaButti K."/>
            <person name="Andreopoulos B."/>
            <person name="Lipzen A."/>
            <person name="Chen C."/>
            <person name="Yan M."/>
            <person name="Daum C."/>
            <person name="Ng V."/>
            <person name="Clum A."/>
            <person name="Steindorff A."/>
            <person name="Ohm R.A."/>
            <person name="Martin F."/>
            <person name="Silar P."/>
            <person name="Natvig D.O."/>
            <person name="Lalanne C."/>
            <person name="Gautier V."/>
            <person name="Ament-Velasquez S.L."/>
            <person name="Kruys A."/>
            <person name="Hutchinson M.I."/>
            <person name="Powell A.J."/>
            <person name="Barry K."/>
            <person name="Miller A.N."/>
            <person name="Grigoriev I.V."/>
            <person name="Debuchy R."/>
            <person name="Gladieux P."/>
            <person name="Hiltunen Thoren M."/>
            <person name="Johannesson H."/>
        </authorList>
    </citation>
    <scope>NUCLEOTIDE SEQUENCE</scope>
    <source>
        <strain evidence="3">CBS 168.71</strain>
    </source>
</reference>
<dbReference type="Gene3D" id="3.50.50.60">
    <property type="entry name" value="FAD/NAD(P)-binding domain"/>
    <property type="match status" value="2"/>
</dbReference>
<dbReference type="Pfam" id="PF01266">
    <property type="entry name" value="DAO"/>
    <property type="match status" value="1"/>
</dbReference>
<feature type="compositionally biased region" description="Basic and acidic residues" evidence="1">
    <location>
        <begin position="140"/>
        <end position="149"/>
    </location>
</feature>
<dbReference type="GO" id="GO:0005829">
    <property type="term" value="C:cytosol"/>
    <property type="evidence" value="ECO:0007669"/>
    <property type="project" value="GOC"/>
</dbReference>
<dbReference type="PANTHER" id="PTHR13847">
    <property type="entry name" value="SARCOSINE DEHYDROGENASE-RELATED"/>
    <property type="match status" value="1"/>
</dbReference>
<dbReference type="RefSeq" id="XP_062662930.1">
    <property type="nucleotide sequence ID" value="XM_062809080.1"/>
</dbReference>
<gene>
    <name evidence="3" type="ORF">B0H64DRAFT_99865</name>
</gene>
<dbReference type="GO" id="GO:0042147">
    <property type="term" value="P:retrograde transport, endosome to Golgi"/>
    <property type="evidence" value="ECO:0007669"/>
    <property type="project" value="TreeGrafter"/>
</dbReference>
<reference evidence="3" key="2">
    <citation type="submission" date="2023-06" db="EMBL/GenBank/DDBJ databases">
        <authorList>
            <consortium name="Lawrence Berkeley National Laboratory"/>
            <person name="Haridas S."/>
            <person name="Hensen N."/>
            <person name="Bonometti L."/>
            <person name="Westerberg I."/>
            <person name="Brannstrom I.O."/>
            <person name="Guillou S."/>
            <person name="Cros-Aarteil S."/>
            <person name="Calhoun S."/>
            <person name="Kuo A."/>
            <person name="Mondo S."/>
            <person name="Pangilinan J."/>
            <person name="Riley R."/>
            <person name="Labutti K."/>
            <person name="Andreopoulos B."/>
            <person name="Lipzen A."/>
            <person name="Chen C."/>
            <person name="Yanf M."/>
            <person name="Daum C."/>
            <person name="Ng V."/>
            <person name="Clum A."/>
            <person name="Steindorff A."/>
            <person name="Ohm R."/>
            <person name="Martin F."/>
            <person name="Silar P."/>
            <person name="Natvig D."/>
            <person name="Lalanne C."/>
            <person name="Gautier V."/>
            <person name="Ament-Velasquez S.L."/>
            <person name="Kruys A."/>
            <person name="Hutchinson M.I."/>
            <person name="Powell A.J."/>
            <person name="Barry K."/>
            <person name="Miller A.N."/>
            <person name="Grigoriev I.V."/>
            <person name="Debuchy R."/>
            <person name="Gladieux P."/>
            <person name="Thoren M.H."/>
            <person name="Johannesson H."/>
        </authorList>
    </citation>
    <scope>NUCLEOTIDE SEQUENCE</scope>
    <source>
        <strain evidence="3">CBS 168.71</strain>
    </source>
</reference>
<dbReference type="InterPro" id="IPR006076">
    <property type="entry name" value="FAD-dep_OxRdtase"/>
</dbReference>
<name>A0AAE0LVR8_9PEZI</name>
<evidence type="ECO:0000259" key="2">
    <source>
        <dbReference type="Pfam" id="PF01266"/>
    </source>
</evidence>
<feature type="domain" description="FAD dependent oxidoreductase" evidence="2">
    <location>
        <begin position="9"/>
        <end position="421"/>
    </location>
</feature>
<evidence type="ECO:0000313" key="3">
    <source>
        <dbReference type="EMBL" id="KAK3299416.1"/>
    </source>
</evidence>
<evidence type="ECO:0000256" key="1">
    <source>
        <dbReference type="SAM" id="MobiDB-lite"/>
    </source>
</evidence>
<comment type="caution">
    <text evidence="3">The sequence shown here is derived from an EMBL/GenBank/DDBJ whole genome shotgun (WGS) entry which is preliminary data.</text>
</comment>
<feature type="region of interest" description="Disordered" evidence="1">
    <location>
        <begin position="106"/>
        <end position="155"/>
    </location>
</feature>
<dbReference type="Gene3D" id="3.30.9.10">
    <property type="entry name" value="D-Amino Acid Oxidase, subunit A, domain 2"/>
    <property type="match status" value="1"/>
</dbReference>
<evidence type="ECO:0000313" key="4">
    <source>
        <dbReference type="Proteomes" id="UP001278766"/>
    </source>
</evidence>
<dbReference type="PROSITE" id="PS51257">
    <property type="entry name" value="PROKAR_LIPOPROTEIN"/>
    <property type="match status" value="1"/>
</dbReference>
<dbReference type="GeneID" id="87846028"/>